<keyword evidence="1" id="KW-1185">Reference proteome</keyword>
<evidence type="ECO:0000313" key="1">
    <source>
        <dbReference type="Proteomes" id="UP000492821"/>
    </source>
</evidence>
<dbReference type="WBParaSite" id="Pan_g4144.t1">
    <property type="protein sequence ID" value="Pan_g4144.t1"/>
    <property type="gene ID" value="Pan_g4144"/>
</dbReference>
<organism evidence="1 2">
    <name type="scientific">Panagrellus redivivus</name>
    <name type="common">Microworm</name>
    <dbReference type="NCBI Taxonomy" id="6233"/>
    <lineage>
        <taxon>Eukaryota</taxon>
        <taxon>Metazoa</taxon>
        <taxon>Ecdysozoa</taxon>
        <taxon>Nematoda</taxon>
        <taxon>Chromadorea</taxon>
        <taxon>Rhabditida</taxon>
        <taxon>Tylenchina</taxon>
        <taxon>Panagrolaimomorpha</taxon>
        <taxon>Panagrolaimoidea</taxon>
        <taxon>Panagrolaimidae</taxon>
        <taxon>Panagrellus</taxon>
    </lineage>
</organism>
<accession>A0A7E4VWA6</accession>
<dbReference type="AlphaFoldDB" id="A0A7E4VWA6"/>
<name>A0A7E4VWA6_PANRE</name>
<evidence type="ECO:0000313" key="2">
    <source>
        <dbReference type="WBParaSite" id="Pan_g4144.t1"/>
    </source>
</evidence>
<dbReference type="Proteomes" id="UP000492821">
    <property type="component" value="Unassembled WGS sequence"/>
</dbReference>
<reference evidence="1" key="1">
    <citation type="journal article" date="2013" name="Genetics">
        <title>The draft genome and transcriptome of Panagrellus redivivus are shaped by the harsh demands of a free-living lifestyle.</title>
        <authorList>
            <person name="Srinivasan J."/>
            <person name="Dillman A.R."/>
            <person name="Macchietto M.G."/>
            <person name="Heikkinen L."/>
            <person name="Lakso M."/>
            <person name="Fracchia K.M."/>
            <person name="Antoshechkin I."/>
            <person name="Mortazavi A."/>
            <person name="Wong G."/>
            <person name="Sternberg P.W."/>
        </authorList>
    </citation>
    <scope>NUCLEOTIDE SEQUENCE [LARGE SCALE GENOMIC DNA]</scope>
    <source>
        <strain evidence="1">MT8872</strain>
    </source>
</reference>
<sequence>MSSDTVEIRYSTARWELNCVNLKKLCTRWARKLNVRGFEWLYASPRTGYSKIMLKTATWRSYASITPDSTIGLQS</sequence>
<reference evidence="2" key="2">
    <citation type="submission" date="2020-10" db="UniProtKB">
        <authorList>
            <consortium name="WormBaseParasite"/>
        </authorList>
    </citation>
    <scope>IDENTIFICATION</scope>
</reference>
<proteinExistence type="predicted"/>
<protein>
    <submittedName>
        <fullName evidence="2">FBA_2 domain-containing protein</fullName>
    </submittedName>
</protein>